<dbReference type="InterPro" id="IPR036264">
    <property type="entry name" value="Bact_exopeptidase_dim_dom"/>
</dbReference>
<dbReference type="Gene3D" id="3.40.630.10">
    <property type="entry name" value="Zn peptidases"/>
    <property type="match status" value="1"/>
</dbReference>
<dbReference type="SUPFAM" id="SSF55031">
    <property type="entry name" value="Bacterial exopeptidase dimerisation domain"/>
    <property type="match status" value="1"/>
</dbReference>
<evidence type="ECO:0000259" key="1">
    <source>
        <dbReference type="Pfam" id="PF07687"/>
    </source>
</evidence>
<dbReference type="PANTHER" id="PTHR11014:SF63">
    <property type="entry name" value="METALLOPEPTIDASE, PUTATIVE (AFU_ORTHOLOGUE AFUA_6G09600)-RELATED"/>
    <property type="match status" value="1"/>
</dbReference>
<evidence type="ECO:0000313" key="2">
    <source>
        <dbReference type="EMBL" id="MDR7348416.1"/>
    </source>
</evidence>
<organism evidence="2 3">
    <name type="scientific">Enteractinococcus fodinae</name>
    <dbReference type="NCBI Taxonomy" id="684663"/>
    <lineage>
        <taxon>Bacteria</taxon>
        <taxon>Bacillati</taxon>
        <taxon>Actinomycetota</taxon>
        <taxon>Actinomycetes</taxon>
        <taxon>Micrococcales</taxon>
        <taxon>Micrococcaceae</taxon>
    </lineage>
</organism>
<dbReference type="RefSeq" id="WP_310175590.1">
    <property type="nucleotide sequence ID" value="NZ_BAABHE010000002.1"/>
</dbReference>
<dbReference type="Pfam" id="PF07687">
    <property type="entry name" value="M20_dimer"/>
    <property type="match status" value="1"/>
</dbReference>
<gene>
    <name evidence="2" type="ORF">J2S62_002673</name>
</gene>
<evidence type="ECO:0000313" key="3">
    <source>
        <dbReference type="Proteomes" id="UP001183794"/>
    </source>
</evidence>
<dbReference type="InterPro" id="IPR017439">
    <property type="entry name" value="Amidohydrolase"/>
</dbReference>
<dbReference type="EC" id="3.5.1.32" evidence="2"/>
<reference evidence="2 3" key="1">
    <citation type="submission" date="2023-07" db="EMBL/GenBank/DDBJ databases">
        <title>Sequencing the genomes of 1000 actinobacteria strains.</title>
        <authorList>
            <person name="Klenk H.-P."/>
        </authorList>
    </citation>
    <scope>NUCLEOTIDE SEQUENCE [LARGE SCALE GENOMIC DNA]</scope>
    <source>
        <strain evidence="2 3">DSM 22966</strain>
    </source>
</reference>
<proteinExistence type="predicted"/>
<name>A0ABU2B4U5_9MICC</name>
<keyword evidence="3" id="KW-1185">Reference proteome</keyword>
<dbReference type="EMBL" id="JAVDYJ010000001">
    <property type="protein sequence ID" value="MDR7348416.1"/>
    <property type="molecule type" value="Genomic_DNA"/>
</dbReference>
<keyword evidence="2" id="KW-0378">Hydrolase</keyword>
<sequence>MSLHAEALQLQPHLVNLRRSLHTEPEVGLNLPKTQRKVLNALEGLPLEITLGEQLSSVVATLHGAHEGPSVLLRGDMDGLPLQEKTGLPYASSNGNMHACGHDLHTAGLVGAAKLLSGYRSKLHGSVIFMFQPGEESYGGAKLMIEEGVLEAAGAPPIAAYGIHVSPGPKGTFVHRAGPALAGSNQLSIKVHGKGGHGSRPENAVDPVPALVKIAGSLGEMIASKFSPFDPVVLTVTQLKAGQAINIIPETAELGATVRTFSAEAIELLRHHTSTFAAGIASSFGCTAEVELQVRYPVTMNDPFETSEVAHTLENLFGPNRVLQAPEPGMGSEDFSEILKRVPGSFFFLRASPPDVDHQTSAWNHSPEVLFDDGVLGDQALALASLALNKLGQPHTLKPNARQHLIR</sequence>
<dbReference type="CDD" id="cd03886">
    <property type="entry name" value="M20_Acy1"/>
    <property type="match status" value="1"/>
</dbReference>
<dbReference type="PIRSF" id="PIRSF005962">
    <property type="entry name" value="Pept_M20D_amidohydro"/>
    <property type="match status" value="1"/>
</dbReference>
<protein>
    <submittedName>
        <fullName evidence="2">Hippurate hydrolase</fullName>
        <ecNumber evidence="2">3.5.1.32</ecNumber>
    </submittedName>
</protein>
<dbReference type="Gene3D" id="3.30.70.360">
    <property type="match status" value="1"/>
</dbReference>
<dbReference type="Proteomes" id="UP001183794">
    <property type="component" value="Unassembled WGS sequence"/>
</dbReference>
<dbReference type="NCBIfam" id="TIGR01891">
    <property type="entry name" value="amidohydrolases"/>
    <property type="match status" value="1"/>
</dbReference>
<dbReference type="Pfam" id="PF01546">
    <property type="entry name" value="Peptidase_M20"/>
    <property type="match status" value="1"/>
</dbReference>
<comment type="caution">
    <text evidence="2">The sequence shown here is derived from an EMBL/GenBank/DDBJ whole genome shotgun (WGS) entry which is preliminary data.</text>
</comment>
<dbReference type="GO" id="GO:0047980">
    <property type="term" value="F:hippurate hydrolase activity"/>
    <property type="evidence" value="ECO:0007669"/>
    <property type="project" value="UniProtKB-EC"/>
</dbReference>
<accession>A0ABU2B4U5</accession>
<dbReference type="InterPro" id="IPR011650">
    <property type="entry name" value="Peptidase_M20_dimer"/>
</dbReference>
<dbReference type="SUPFAM" id="SSF53187">
    <property type="entry name" value="Zn-dependent exopeptidases"/>
    <property type="match status" value="1"/>
</dbReference>
<feature type="domain" description="Peptidase M20 dimerisation" evidence="1">
    <location>
        <begin position="183"/>
        <end position="264"/>
    </location>
</feature>
<dbReference type="InterPro" id="IPR002933">
    <property type="entry name" value="Peptidase_M20"/>
</dbReference>
<dbReference type="PANTHER" id="PTHR11014">
    <property type="entry name" value="PEPTIDASE M20 FAMILY MEMBER"/>
    <property type="match status" value="1"/>
</dbReference>